<dbReference type="RefSeq" id="XP_004340445.1">
    <property type="nucleotide sequence ID" value="XM_004340397.1"/>
</dbReference>
<keyword evidence="3" id="KW-1185">Reference proteome</keyword>
<feature type="region of interest" description="Disordered" evidence="1">
    <location>
        <begin position="459"/>
        <end position="507"/>
    </location>
</feature>
<dbReference type="AlphaFoldDB" id="L8GZL7"/>
<feature type="compositionally biased region" description="Low complexity" evidence="1">
    <location>
        <begin position="412"/>
        <end position="425"/>
    </location>
</feature>
<dbReference type="VEuPathDB" id="AmoebaDB:ACA1_138390"/>
<evidence type="ECO:0000313" key="2">
    <source>
        <dbReference type="EMBL" id="ELR18417.1"/>
    </source>
</evidence>
<dbReference type="KEGG" id="acan:ACA1_138390"/>
<feature type="compositionally biased region" description="Basic residues" evidence="1">
    <location>
        <begin position="225"/>
        <end position="238"/>
    </location>
</feature>
<gene>
    <name evidence="2" type="ORF">ACA1_138390</name>
</gene>
<protein>
    <submittedName>
        <fullName evidence="2">Uncharacterized protein</fullName>
    </submittedName>
</protein>
<dbReference type="Proteomes" id="UP000011083">
    <property type="component" value="Unassembled WGS sequence"/>
</dbReference>
<dbReference type="EMBL" id="KB007956">
    <property type="protein sequence ID" value="ELR18417.1"/>
    <property type="molecule type" value="Genomic_DNA"/>
</dbReference>
<feature type="compositionally biased region" description="Basic residues" evidence="1">
    <location>
        <begin position="204"/>
        <end position="213"/>
    </location>
</feature>
<proteinExistence type="predicted"/>
<feature type="region of interest" description="Disordered" evidence="1">
    <location>
        <begin position="301"/>
        <end position="362"/>
    </location>
</feature>
<feature type="region of interest" description="Disordered" evidence="1">
    <location>
        <begin position="399"/>
        <end position="441"/>
    </location>
</feature>
<accession>L8GZL7</accession>
<reference evidence="2 3" key="1">
    <citation type="journal article" date="2013" name="Genome Biol.">
        <title>Genome of Acanthamoeba castellanii highlights extensive lateral gene transfer and early evolution of tyrosine kinase signaling.</title>
        <authorList>
            <person name="Clarke M."/>
            <person name="Lohan A.J."/>
            <person name="Liu B."/>
            <person name="Lagkouvardos I."/>
            <person name="Roy S."/>
            <person name="Zafar N."/>
            <person name="Bertelli C."/>
            <person name="Schilde C."/>
            <person name="Kianianmomeni A."/>
            <person name="Burglin T.R."/>
            <person name="Frech C."/>
            <person name="Turcotte B."/>
            <person name="Kopec K.O."/>
            <person name="Synnott J.M."/>
            <person name="Choo C."/>
            <person name="Paponov I."/>
            <person name="Finkler A."/>
            <person name="Soon Heng Tan C."/>
            <person name="Hutchins A.P."/>
            <person name="Weinmeier T."/>
            <person name="Rattei T."/>
            <person name="Chu J.S."/>
            <person name="Gimenez G."/>
            <person name="Irimia M."/>
            <person name="Rigden D.J."/>
            <person name="Fitzpatrick D.A."/>
            <person name="Lorenzo-Morales J."/>
            <person name="Bateman A."/>
            <person name="Chiu C.H."/>
            <person name="Tang P."/>
            <person name="Hegemann P."/>
            <person name="Fromm H."/>
            <person name="Raoult D."/>
            <person name="Greub G."/>
            <person name="Miranda-Saavedra D."/>
            <person name="Chen N."/>
            <person name="Nash P."/>
            <person name="Ginger M.L."/>
            <person name="Horn M."/>
            <person name="Schaap P."/>
            <person name="Caler L."/>
            <person name="Loftus B."/>
        </authorList>
    </citation>
    <scope>NUCLEOTIDE SEQUENCE [LARGE SCALE GENOMIC DNA]</scope>
    <source>
        <strain evidence="2 3">Neff</strain>
    </source>
</reference>
<sequence>MDTTFGRLELVLHERPPRAARRKAEHSRERAPPGAVVVEGCSLSIVAVCFSPFKDLLAVRSTAMLSVWVLKRSDATNDDFQARRLLSLPLPVPSSFKDYRMKWDGSAEGLLYLPSTEQISIVQVYEDDECVAIAADNNNNNNERRKATARVRRENINSCCNALKREQDARPLSAESESQVGDTRPDEVRKNESEGAGYRAEERKRKRKRRRSQPRGEEGSAAGNKGRRVVRVRGKRRRLCDDEDHNTSSKCVQQPLTVRVKVEPNDDEQEQAPKEEKLWVPINSFGFFESEESEFDSLPGSQLLDALDDTSGHERAKNDERANNDTAPSIPPVKLEPVKPEATSDVVAGGSHSTSKKTPAAPAGRLVVCRGGTPACQLFFECACGKHLLCSSCKPDNRSCADEETTSSQSPAKTSATTAVTTRAAEPQRERGAASQAEEGASQATLDNLLFLANGRIGGGGRGDRAVGDESEEESESVWHDAGGSPTQDSDVGAEEDNDAAFSQDPEEMKKRYAKFLESLLAMQEQQDILDHGGRDVVVDNHEAADPDSGNVSREPAWLKKRRQREELQKVLLADKECNKVQSHACCTALRPAIN</sequence>
<feature type="compositionally biased region" description="Basic and acidic residues" evidence="1">
    <location>
        <begin position="310"/>
        <end position="323"/>
    </location>
</feature>
<dbReference type="GeneID" id="14919179"/>
<name>L8GZL7_ACACF</name>
<feature type="compositionally biased region" description="Basic and acidic residues" evidence="1">
    <location>
        <begin position="183"/>
        <end position="203"/>
    </location>
</feature>
<organism evidence="2 3">
    <name type="scientific">Acanthamoeba castellanii (strain ATCC 30010 / Neff)</name>
    <dbReference type="NCBI Taxonomy" id="1257118"/>
    <lineage>
        <taxon>Eukaryota</taxon>
        <taxon>Amoebozoa</taxon>
        <taxon>Discosea</taxon>
        <taxon>Longamoebia</taxon>
        <taxon>Centramoebida</taxon>
        <taxon>Acanthamoebidae</taxon>
        <taxon>Acanthamoeba</taxon>
    </lineage>
</organism>
<feature type="region of interest" description="Disordered" evidence="1">
    <location>
        <begin position="167"/>
        <end position="250"/>
    </location>
</feature>
<evidence type="ECO:0000313" key="3">
    <source>
        <dbReference type="Proteomes" id="UP000011083"/>
    </source>
</evidence>
<evidence type="ECO:0000256" key="1">
    <source>
        <dbReference type="SAM" id="MobiDB-lite"/>
    </source>
</evidence>